<sequence length="111" mass="12318">MFNTSTRRLINLVSVVNVSNTTQKLWRSKHNNRTYEDGREFQDIVRPISLTISSSLSINQLVSLDTTKSVDRSEGILEQEFGTNQIVRGLRDLSLPSSPLAVDLAGSKPSA</sequence>
<proteinExistence type="predicted"/>
<comment type="caution">
    <text evidence="1">The sequence shown here is derived from an EMBL/GenBank/DDBJ whole genome shotgun (WGS) entry which is preliminary data.</text>
</comment>
<dbReference type="Proteomes" id="UP001283361">
    <property type="component" value="Unassembled WGS sequence"/>
</dbReference>
<protein>
    <submittedName>
        <fullName evidence="1">Uncharacterized protein</fullName>
    </submittedName>
</protein>
<dbReference type="EMBL" id="JAWDGP010006989">
    <property type="protein sequence ID" value="KAK3731724.1"/>
    <property type="molecule type" value="Genomic_DNA"/>
</dbReference>
<organism evidence="1 2">
    <name type="scientific">Elysia crispata</name>
    <name type="common">lettuce slug</name>
    <dbReference type="NCBI Taxonomy" id="231223"/>
    <lineage>
        <taxon>Eukaryota</taxon>
        <taxon>Metazoa</taxon>
        <taxon>Spiralia</taxon>
        <taxon>Lophotrochozoa</taxon>
        <taxon>Mollusca</taxon>
        <taxon>Gastropoda</taxon>
        <taxon>Heterobranchia</taxon>
        <taxon>Euthyneura</taxon>
        <taxon>Panpulmonata</taxon>
        <taxon>Sacoglossa</taxon>
        <taxon>Placobranchoidea</taxon>
        <taxon>Plakobranchidae</taxon>
        <taxon>Elysia</taxon>
    </lineage>
</organism>
<evidence type="ECO:0000313" key="1">
    <source>
        <dbReference type="EMBL" id="KAK3731724.1"/>
    </source>
</evidence>
<keyword evidence="2" id="KW-1185">Reference proteome</keyword>
<dbReference type="AlphaFoldDB" id="A0AAE1CRY4"/>
<accession>A0AAE1CRY4</accession>
<name>A0AAE1CRY4_9GAST</name>
<reference evidence="1" key="1">
    <citation type="journal article" date="2023" name="G3 (Bethesda)">
        <title>A reference genome for the long-term kleptoplast-retaining sea slug Elysia crispata morphotype clarki.</title>
        <authorList>
            <person name="Eastman K.E."/>
            <person name="Pendleton A.L."/>
            <person name="Shaikh M.A."/>
            <person name="Suttiyut T."/>
            <person name="Ogas R."/>
            <person name="Tomko P."/>
            <person name="Gavelis G."/>
            <person name="Widhalm J.R."/>
            <person name="Wisecaver J.H."/>
        </authorList>
    </citation>
    <scope>NUCLEOTIDE SEQUENCE</scope>
    <source>
        <strain evidence="1">ECLA1</strain>
    </source>
</reference>
<gene>
    <name evidence="1" type="ORF">RRG08_035394</name>
</gene>
<evidence type="ECO:0000313" key="2">
    <source>
        <dbReference type="Proteomes" id="UP001283361"/>
    </source>
</evidence>